<dbReference type="EMBL" id="CP045915">
    <property type="protein sequence ID" value="QGH36257.1"/>
    <property type="molecule type" value="Genomic_DNA"/>
</dbReference>
<dbReference type="Gene3D" id="3.90.550.10">
    <property type="entry name" value="Spore Coat Polysaccharide Biosynthesis Protein SpsA, Chain A"/>
    <property type="match status" value="1"/>
</dbReference>
<evidence type="ECO:0000313" key="3">
    <source>
        <dbReference type="Proteomes" id="UP000339690"/>
    </source>
</evidence>
<gene>
    <name evidence="2" type="ORF">GI584_20405</name>
</gene>
<reference evidence="2 3" key="1">
    <citation type="submission" date="2019-11" db="EMBL/GenBank/DDBJ databases">
        <title>Gracilibacillus salitolerans sp. nov., a moderate halophile isolated from a saline soil in northwest China.</title>
        <authorList>
            <person name="Gan L."/>
        </authorList>
    </citation>
    <scope>NUCLEOTIDE SEQUENCE [LARGE SCALE GENOMIC DNA]</scope>
    <source>
        <strain evidence="2 3">SCU50</strain>
    </source>
</reference>
<dbReference type="AlphaFoldDB" id="A0A5Q2TQ54"/>
<feature type="domain" description="Glycosyltransferase 2-like" evidence="1">
    <location>
        <begin position="10"/>
        <end position="135"/>
    </location>
</feature>
<dbReference type="InterPro" id="IPR050834">
    <property type="entry name" value="Glycosyltransf_2"/>
</dbReference>
<organism evidence="2 3">
    <name type="scientific">Gracilibacillus salitolerans</name>
    <dbReference type="NCBI Taxonomy" id="2663022"/>
    <lineage>
        <taxon>Bacteria</taxon>
        <taxon>Bacillati</taxon>
        <taxon>Bacillota</taxon>
        <taxon>Bacilli</taxon>
        <taxon>Bacillales</taxon>
        <taxon>Bacillaceae</taxon>
        <taxon>Gracilibacillus</taxon>
    </lineage>
</organism>
<keyword evidence="3" id="KW-1185">Reference proteome</keyword>
<dbReference type="CDD" id="cd00761">
    <property type="entry name" value="Glyco_tranf_GTA_type"/>
    <property type="match status" value="1"/>
</dbReference>
<dbReference type="InterPro" id="IPR029044">
    <property type="entry name" value="Nucleotide-diphossugar_trans"/>
</dbReference>
<dbReference type="Proteomes" id="UP000339690">
    <property type="component" value="Chromosome"/>
</dbReference>
<protein>
    <submittedName>
        <fullName evidence="2">Glycosyltransferase</fullName>
    </submittedName>
</protein>
<dbReference type="PANTHER" id="PTHR43685:SF2">
    <property type="entry name" value="GLYCOSYLTRANSFERASE 2-LIKE DOMAIN-CONTAINING PROTEIN"/>
    <property type="match status" value="1"/>
</dbReference>
<dbReference type="GO" id="GO:0016740">
    <property type="term" value="F:transferase activity"/>
    <property type="evidence" value="ECO:0007669"/>
    <property type="project" value="UniProtKB-KW"/>
</dbReference>
<dbReference type="SUPFAM" id="SSF53448">
    <property type="entry name" value="Nucleotide-diphospho-sugar transferases"/>
    <property type="match status" value="1"/>
</dbReference>
<dbReference type="KEGG" id="grc:GI584_20405"/>
<proteinExistence type="predicted"/>
<dbReference type="InterPro" id="IPR001173">
    <property type="entry name" value="Glyco_trans_2-like"/>
</dbReference>
<name>A0A5Q2TQ54_9BACI</name>
<dbReference type="Pfam" id="PF00535">
    <property type="entry name" value="Glycos_transf_2"/>
    <property type="match status" value="1"/>
</dbReference>
<evidence type="ECO:0000313" key="2">
    <source>
        <dbReference type="EMBL" id="QGH36257.1"/>
    </source>
</evidence>
<accession>A0A5Q2TQ54</accession>
<sequence>MKNGDMMHFTVVIPLYNKEKAIKRAIDSVLNQTYKNFEIIVIDDGSTDFSVEKIRSINNSKIKVIQQKNAGVSAARNKGIYNANFDYIAFLDADDAWKPEFLETINKLINMYPKNGAYATSYEFVKSNGAVDPSNENNSFDLNWEGIVGSYFKESIKTPLISASSVVIPKEVFNKVGYFPLGITRGEDLDMWCRIALKYKIVFSNKSLARYYKDAENMATRKEIEYNKSFMSYAEEVLIKERNKGNTSIYFEEYMISRLISKARFLISINKRKEARELLYRYRTTKYNKKILFKTYILSFRPIYAAYNRRKGLK</sequence>
<keyword evidence="2" id="KW-0808">Transferase</keyword>
<evidence type="ECO:0000259" key="1">
    <source>
        <dbReference type="Pfam" id="PF00535"/>
    </source>
</evidence>
<dbReference type="RefSeq" id="WP_153792431.1">
    <property type="nucleotide sequence ID" value="NZ_CP045915.1"/>
</dbReference>
<dbReference type="PANTHER" id="PTHR43685">
    <property type="entry name" value="GLYCOSYLTRANSFERASE"/>
    <property type="match status" value="1"/>
</dbReference>